<dbReference type="SMART" id="SM00347">
    <property type="entry name" value="HTH_MARR"/>
    <property type="match status" value="1"/>
</dbReference>
<sequence>MNSFDVNGHYFSPATRTAMTHLTSGDTAPFEAAAAVRVAAHAVDRLRSRGTESRGLSPAALDLLVRLGVAGEPGLTIGDLAASGGISPRNATGLVDTLEREGLARRSPDPADRRAVRVAITPPGRGWVEAFRKPSEVAMAALFRDFTDEEVVLLRHLCLKLVTGAEALS</sequence>
<dbReference type="GO" id="GO:0003700">
    <property type="term" value="F:DNA-binding transcription factor activity"/>
    <property type="evidence" value="ECO:0007669"/>
    <property type="project" value="InterPro"/>
</dbReference>
<dbReference type="PANTHER" id="PTHR33164:SF106">
    <property type="entry name" value="TRANSCRIPTIONAL REGULATORY PROTEIN"/>
    <property type="match status" value="1"/>
</dbReference>
<dbReference type="InterPro" id="IPR039422">
    <property type="entry name" value="MarR/SlyA-like"/>
</dbReference>
<dbReference type="Pfam" id="PF12802">
    <property type="entry name" value="MarR_2"/>
    <property type="match status" value="1"/>
</dbReference>
<evidence type="ECO:0000313" key="3">
    <source>
        <dbReference type="Proteomes" id="UP000542674"/>
    </source>
</evidence>
<gene>
    <name evidence="2" type="ORF">F4559_002374</name>
</gene>
<dbReference type="PANTHER" id="PTHR33164">
    <property type="entry name" value="TRANSCRIPTIONAL REGULATOR, MARR FAMILY"/>
    <property type="match status" value="1"/>
</dbReference>
<evidence type="ECO:0000259" key="1">
    <source>
        <dbReference type="PROSITE" id="PS50995"/>
    </source>
</evidence>
<dbReference type="InterPro" id="IPR036390">
    <property type="entry name" value="WH_DNA-bd_sf"/>
</dbReference>
<name>A0A7W7WV81_9PSEU</name>
<keyword evidence="2" id="KW-0238">DNA-binding</keyword>
<reference evidence="2 3" key="1">
    <citation type="submission" date="2020-08" db="EMBL/GenBank/DDBJ databases">
        <title>Sequencing the genomes of 1000 actinobacteria strains.</title>
        <authorList>
            <person name="Klenk H.-P."/>
        </authorList>
    </citation>
    <scope>NUCLEOTIDE SEQUENCE [LARGE SCALE GENOMIC DNA]</scope>
    <source>
        <strain evidence="2 3">DSM 45084</strain>
    </source>
</reference>
<dbReference type="SUPFAM" id="SSF46785">
    <property type="entry name" value="Winged helix' DNA-binding domain"/>
    <property type="match status" value="1"/>
</dbReference>
<dbReference type="Proteomes" id="UP000542674">
    <property type="component" value="Unassembled WGS sequence"/>
</dbReference>
<accession>A0A7W7WV81</accession>
<dbReference type="InterPro" id="IPR036388">
    <property type="entry name" value="WH-like_DNA-bd_sf"/>
</dbReference>
<keyword evidence="3" id="KW-1185">Reference proteome</keyword>
<comment type="caution">
    <text evidence="2">The sequence shown here is derived from an EMBL/GenBank/DDBJ whole genome shotgun (WGS) entry which is preliminary data.</text>
</comment>
<dbReference type="PRINTS" id="PR00598">
    <property type="entry name" value="HTHMARR"/>
</dbReference>
<evidence type="ECO:0000313" key="2">
    <source>
        <dbReference type="EMBL" id="MBB4965015.1"/>
    </source>
</evidence>
<dbReference type="InterPro" id="IPR000835">
    <property type="entry name" value="HTH_MarR-typ"/>
</dbReference>
<organism evidence="2 3">
    <name type="scientific">Saccharothrix violaceirubra</name>
    <dbReference type="NCBI Taxonomy" id="413306"/>
    <lineage>
        <taxon>Bacteria</taxon>
        <taxon>Bacillati</taxon>
        <taxon>Actinomycetota</taxon>
        <taxon>Actinomycetes</taxon>
        <taxon>Pseudonocardiales</taxon>
        <taxon>Pseudonocardiaceae</taxon>
        <taxon>Saccharothrix</taxon>
    </lineage>
</organism>
<dbReference type="Gene3D" id="1.10.10.10">
    <property type="entry name" value="Winged helix-like DNA-binding domain superfamily/Winged helix DNA-binding domain"/>
    <property type="match status" value="1"/>
</dbReference>
<dbReference type="EMBL" id="JACHJS010000001">
    <property type="protein sequence ID" value="MBB4965015.1"/>
    <property type="molecule type" value="Genomic_DNA"/>
</dbReference>
<dbReference type="GO" id="GO:0003677">
    <property type="term" value="F:DNA binding"/>
    <property type="evidence" value="ECO:0007669"/>
    <property type="project" value="UniProtKB-KW"/>
</dbReference>
<dbReference type="GO" id="GO:0006950">
    <property type="term" value="P:response to stress"/>
    <property type="evidence" value="ECO:0007669"/>
    <property type="project" value="TreeGrafter"/>
</dbReference>
<dbReference type="RefSeq" id="WP_246445160.1">
    <property type="nucleotide sequence ID" value="NZ_BAABAI010000039.1"/>
</dbReference>
<dbReference type="AlphaFoldDB" id="A0A7W7WV81"/>
<dbReference type="PROSITE" id="PS50995">
    <property type="entry name" value="HTH_MARR_2"/>
    <property type="match status" value="1"/>
</dbReference>
<proteinExistence type="predicted"/>
<feature type="domain" description="HTH marR-type" evidence="1">
    <location>
        <begin position="29"/>
        <end position="163"/>
    </location>
</feature>
<protein>
    <submittedName>
        <fullName evidence="2">DNA-binding MarR family transcriptional regulator</fullName>
    </submittedName>
</protein>